<evidence type="ECO:0000256" key="4">
    <source>
        <dbReference type="ARBA" id="ARBA00022823"/>
    </source>
</evidence>
<dbReference type="FunFam" id="3.30.559.10:FF:000007">
    <property type="entry name" value="Dihydrolipoamide acetyltransferase component of pyruvate dehydrogenase complex"/>
    <property type="match status" value="1"/>
</dbReference>
<dbReference type="InterPro" id="IPR004167">
    <property type="entry name" value="PSBD"/>
</dbReference>
<keyword evidence="11" id="KW-1185">Reference proteome</keyword>
<feature type="region of interest" description="Disordered" evidence="7">
    <location>
        <begin position="121"/>
        <end position="161"/>
    </location>
</feature>
<dbReference type="SUPFAM" id="SSF47005">
    <property type="entry name" value="Peripheral subunit-binding domain of 2-oxo acid dehydrogenase complex"/>
    <property type="match status" value="1"/>
</dbReference>
<proteinExistence type="inferred from homology"/>
<dbReference type="Pfam" id="PF00198">
    <property type="entry name" value="2-oxoacid_dh"/>
    <property type="match status" value="1"/>
</dbReference>
<dbReference type="Pfam" id="PF00364">
    <property type="entry name" value="Biotin_lipoyl"/>
    <property type="match status" value="1"/>
</dbReference>
<dbReference type="InterPro" id="IPR050743">
    <property type="entry name" value="2-oxoacid_DH_E2_comp"/>
</dbReference>
<dbReference type="GO" id="GO:0005737">
    <property type="term" value="C:cytoplasm"/>
    <property type="evidence" value="ECO:0007669"/>
    <property type="project" value="TreeGrafter"/>
</dbReference>
<dbReference type="EC" id="2.3.1.-" evidence="6"/>
<dbReference type="RefSeq" id="WP_129185203.1">
    <property type="nucleotide sequence ID" value="NZ_JBHSAH010000003.1"/>
</dbReference>
<dbReference type="PANTHER" id="PTHR43178">
    <property type="entry name" value="DIHYDROLIPOAMIDE ACETYLTRANSFERASE COMPONENT OF PYRUVATE DEHYDROGENASE COMPLEX"/>
    <property type="match status" value="1"/>
</dbReference>
<evidence type="ECO:0000256" key="3">
    <source>
        <dbReference type="ARBA" id="ARBA00022679"/>
    </source>
</evidence>
<dbReference type="Gene3D" id="3.30.559.10">
    <property type="entry name" value="Chloramphenicol acetyltransferase-like domain"/>
    <property type="match status" value="1"/>
</dbReference>
<dbReference type="Gene3D" id="2.40.50.100">
    <property type="match status" value="1"/>
</dbReference>
<name>A0A641AKM0_9ACTN</name>
<evidence type="ECO:0000259" key="8">
    <source>
        <dbReference type="PROSITE" id="PS50968"/>
    </source>
</evidence>
<evidence type="ECO:0000259" key="9">
    <source>
        <dbReference type="PROSITE" id="PS51826"/>
    </source>
</evidence>
<dbReference type="PROSITE" id="PS50968">
    <property type="entry name" value="BIOTINYL_LIPOYL"/>
    <property type="match status" value="1"/>
</dbReference>
<evidence type="ECO:0000256" key="7">
    <source>
        <dbReference type="SAM" id="MobiDB-lite"/>
    </source>
</evidence>
<evidence type="ECO:0000256" key="6">
    <source>
        <dbReference type="RuleBase" id="RU003423"/>
    </source>
</evidence>
<evidence type="ECO:0000256" key="2">
    <source>
        <dbReference type="ARBA" id="ARBA00007317"/>
    </source>
</evidence>
<dbReference type="InterPro" id="IPR000089">
    <property type="entry name" value="Biotin_lipoyl"/>
</dbReference>
<dbReference type="AlphaFoldDB" id="A0A641AKM0"/>
<feature type="domain" description="Lipoyl-binding" evidence="8">
    <location>
        <begin position="4"/>
        <end position="79"/>
    </location>
</feature>
<dbReference type="PANTHER" id="PTHR43178:SF5">
    <property type="entry name" value="LIPOAMIDE ACYLTRANSFERASE COMPONENT OF BRANCHED-CHAIN ALPHA-KETO ACID DEHYDROGENASE COMPLEX, MITOCHONDRIAL"/>
    <property type="match status" value="1"/>
</dbReference>
<keyword evidence="4 6" id="KW-0450">Lipoyl</keyword>
<evidence type="ECO:0000313" key="10">
    <source>
        <dbReference type="EMBL" id="KAA1373089.1"/>
    </source>
</evidence>
<comment type="cofactor">
    <cofactor evidence="1 6">
        <name>(R)-lipoate</name>
        <dbReference type="ChEBI" id="CHEBI:83088"/>
    </cofactor>
</comment>
<dbReference type="InterPro" id="IPR001078">
    <property type="entry name" value="2-oxoacid_DH_actylTfrase"/>
</dbReference>
<dbReference type="PROSITE" id="PS51826">
    <property type="entry name" value="PSBD"/>
    <property type="match status" value="1"/>
</dbReference>
<dbReference type="SUPFAM" id="SSF51230">
    <property type="entry name" value="Single hybrid motif"/>
    <property type="match status" value="1"/>
</dbReference>
<dbReference type="InterPro" id="IPR011053">
    <property type="entry name" value="Single_hybrid_motif"/>
</dbReference>
<organism evidence="10 11">
    <name type="scientific">Aeromicrobium fastidiosum</name>
    <dbReference type="NCBI Taxonomy" id="52699"/>
    <lineage>
        <taxon>Bacteria</taxon>
        <taxon>Bacillati</taxon>
        <taxon>Actinomycetota</taxon>
        <taxon>Actinomycetes</taxon>
        <taxon>Propionibacteriales</taxon>
        <taxon>Nocardioidaceae</taxon>
        <taxon>Aeromicrobium</taxon>
    </lineage>
</organism>
<keyword evidence="5 6" id="KW-0012">Acyltransferase</keyword>
<dbReference type="Pfam" id="PF02817">
    <property type="entry name" value="E3_binding"/>
    <property type="match status" value="1"/>
</dbReference>
<comment type="similarity">
    <text evidence="2 6">Belongs to the 2-oxoacid dehydrogenase family.</text>
</comment>
<accession>A0A641AKM0</accession>
<dbReference type="EMBL" id="SDPP02000006">
    <property type="protein sequence ID" value="KAA1373089.1"/>
    <property type="molecule type" value="Genomic_DNA"/>
</dbReference>
<gene>
    <name evidence="10" type="ORF">ESP62_018585</name>
</gene>
<evidence type="ECO:0000256" key="1">
    <source>
        <dbReference type="ARBA" id="ARBA00001938"/>
    </source>
</evidence>
<dbReference type="GO" id="GO:0031405">
    <property type="term" value="F:lipoic acid binding"/>
    <property type="evidence" value="ECO:0007669"/>
    <property type="project" value="TreeGrafter"/>
</dbReference>
<dbReference type="InterPro" id="IPR023213">
    <property type="entry name" value="CAT-like_dom_sf"/>
</dbReference>
<dbReference type="CDD" id="cd06849">
    <property type="entry name" value="lipoyl_domain"/>
    <property type="match status" value="1"/>
</dbReference>
<dbReference type="OrthoDB" id="9805770at2"/>
<keyword evidence="3 6" id="KW-0808">Transferase</keyword>
<comment type="caution">
    <text evidence="10">The sequence shown here is derived from an EMBL/GenBank/DDBJ whole genome shotgun (WGS) entry which is preliminary data.</text>
</comment>
<reference evidence="10" key="1">
    <citation type="submission" date="2019-09" db="EMBL/GenBank/DDBJ databases">
        <authorList>
            <person name="Li J."/>
        </authorList>
    </citation>
    <scope>NUCLEOTIDE SEQUENCE [LARGE SCALE GENOMIC DNA]</scope>
    <source>
        <strain evidence="10">NRBC 14897</strain>
    </source>
</reference>
<feature type="compositionally biased region" description="Low complexity" evidence="7">
    <location>
        <begin position="132"/>
        <end position="158"/>
    </location>
</feature>
<protein>
    <recommendedName>
        <fullName evidence="6">Dihydrolipoamide acetyltransferase component of pyruvate dehydrogenase complex</fullName>
        <ecNumber evidence="6">2.3.1.-</ecNumber>
    </recommendedName>
</protein>
<evidence type="ECO:0000313" key="11">
    <source>
        <dbReference type="Proteomes" id="UP001515100"/>
    </source>
</evidence>
<evidence type="ECO:0000256" key="5">
    <source>
        <dbReference type="ARBA" id="ARBA00023315"/>
    </source>
</evidence>
<dbReference type="InterPro" id="IPR036625">
    <property type="entry name" value="E3-bd_dom_sf"/>
</dbReference>
<dbReference type="GO" id="GO:0016407">
    <property type="term" value="F:acetyltransferase activity"/>
    <property type="evidence" value="ECO:0007669"/>
    <property type="project" value="TreeGrafter"/>
</dbReference>
<feature type="domain" description="Peripheral subunit-binding (PSBD)" evidence="9">
    <location>
        <begin position="158"/>
        <end position="195"/>
    </location>
</feature>
<dbReference type="Proteomes" id="UP001515100">
    <property type="component" value="Unassembled WGS sequence"/>
</dbReference>
<dbReference type="SUPFAM" id="SSF52777">
    <property type="entry name" value="CoA-dependent acyltransferases"/>
    <property type="match status" value="1"/>
</dbReference>
<sequence length="447" mass="46335">MTNVQQFHLPDVGEGLTEAEIVTWLVTPGDTVEVNQIVVEIETAKSLVELPSPFAGEVIELHAEPGETVDVGRPIISVATAGGPADAPTAPAVAAEAAEAAETVATENVDEPKLLVGYGAKETTGRRRRRGAAPAAAPAAVSPAVTPAAPSAPSGPVRTKPPVRKLAKTLGVDLTSVVPSGPGGVVTRADVVAASEAAPTLPPAPAVAPETDAGEIRIPIKGVRKHTAAAMVSSAFTAPHVSEFVTLDVTATMDLRSRLQARREFADVRLSPLALVAKAFLRAVERTPSANSRWDEAAQEIVQMREINLGIAAATPRGLVVPNIRSAQRLGLAELAAAIGDLASTARAGRTTPEQMAHGTVTISNFGVFGVDSGTPILNPGETAILGVGTINRRPWVVGEGDDERIEPRWVTTLALSFDHRVMDGQQGSELLADTAAFLRDPALAAL</sequence>
<dbReference type="Gene3D" id="4.10.320.10">
    <property type="entry name" value="E3-binding domain"/>
    <property type="match status" value="1"/>
</dbReference>